<comment type="caution">
    <text evidence="1">The sequence shown here is derived from an EMBL/GenBank/DDBJ whole genome shotgun (WGS) entry which is preliminary data.</text>
</comment>
<proteinExistence type="predicted"/>
<dbReference type="AlphaFoldDB" id="A0A9P8PPN6"/>
<reference evidence="1" key="1">
    <citation type="journal article" date="2021" name="Open Biol.">
        <title>Shared evolutionary footprints suggest mitochondrial oxidative damage underlies multiple complex I losses in fungi.</title>
        <authorList>
            <person name="Schikora-Tamarit M.A."/>
            <person name="Marcet-Houben M."/>
            <person name="Nosek J."/>
            <person name="Gabaldon T."/>
        </authorList>
    </citation>
    <scope>NUCLEOTIDE SEQUENCE</scope>
    <source>
        <strain evidence="1">NCAIM Y.01608</strain>
    </source>
</reference>
<evidence type="ECO:0000313" key="2">
    <source>
        <dbReference type="Proteomes" id="UP000788993"/>
    </source>
</evidence>
<organism evidence="1 2">
    <name type="scientific">Ogataea polymorpha</name>
    <dbReference type="NCBI Taxonomy" id="460523"/>
    <lineage>
        <taxon>Eukaryota</taxon>
        <taxon>Fungi</taxon>
        <taxon>Dikarya</taxon>
        <taxon>Ascomycota</taxon>
        <taxon>Saccharomycotina</taxon>
        <taxon>Pichiomycetes</taxon>
        <taxon>Pichiales</taxon>
        <taxon>Pichiaceae</taxon>
        <taxon>Ogataea</taxon>
    </lineage>
</organism>
<accession>A0A9P8PPN6</accession>
<dbReference type="Proteomes" id="UP000788993">
    <property type="component" value="Unassembled WGS sequence"/>
</dbReference>
<gene>
    <name evidence="1" type="ORF">OGATHE_001682</name>
</gene>
<evidence type="ECO:0000313" key="1">
    <source>
        <dbReference type="EMBL" id="KAH3675342.1"/>
    </source>
</evidence>
<dbReference type="EMBL" id="JAEUBD010000382">
    <property type="protein sequence ID" value="KAH3675342.1"/>
    <property type="molecule type" value="Genomic_DNA"/>
</dbReference>
<keyword evidence="2" id="KW-1185">Reference proteome</keyword>
<protein>
    <submittedName>
        <fullName evidence="1">Uncharacterized protein</fullName>
    </submittedName>
</protein>
<reference evidence="1" key="2">
    <citation type="submission" date="2021-01" db="EMBL/GenBank/DDBJ databases">
        <authorList>
            <person name="Schikora-Tamarit M.A."/>
        </authorList>
    </citation>
    <scope>NUCLEOTIDE SEQUENCE</scope>
    <source>
        <strain evidence="1">NCAIM Y.01608</strain>
    </source>
</reference>
<sequence>MLSSDPIRCLPWLRRMAAQMTLIQSRNWLKATTRNSLLALATSSGSLVNSLVSLVLNSAIQQKLKTLRKQAANSDTATAIL</sequence>
<name>A0A9P8PPN6_9ASCO</name>